<name>A0A5M8PCT5_9LECA</name>
<dbReference type="Proteomes" id="UP000324767">
    <property type="component" value="Unassembled WGS sequence"/>
</dbReference>
<comment type="caution">
    <text evidence="1">The sequence shown here is derived from an EMBL/GenBank/DDBJ whole genome shotgun (WGS) entry which is preliminary data.</text>
</comment>
<evidence type="ECO:0000313" key="1">
    <source>
        <dbReference type="EMBL" id="KAA6407127.1"/>
    </source>
</evidence>
<dbReference type="AlphaFoldDB" id="A0A5M8PCT5"/>
<reference evidence="1 2" key="1">
    <citation type="submission" date="2019-09" db="EMBL/GenBank/DDBJ databases">
        <title>The hologenome of the rock-dwelling lichen Lasallia pustulata.</title>
        <authorList>
            <person name="Greshake Tzovaras B."/>
            <person name="Segers F."/>
            <person name="Bicker A."/>
            <person name="Dal Grande F."/>
            <person name="Otte J."/>
            <person name="Hankeln T."/>
            <person name="Schmitt I."/>
            <person name="Ebersberger I."/>
        </authorList>
    </citation>
    <scope>NUCLEOTIDE SEQUENCE [LARGE SCALE GENOMIC DNA]</scope>
    <source>
        <strain evidence="1">A1-1</strain>
    </source>
</reference>
<gene>
    <name evidence="1" type="ORF">FRX48_09193</name>
</gene>
<sequence>MLASTEGLDPDAPKFMVGANMAFSRRVLEKVPSFDTELGPGALGFFDESLFSGSSSRRVRLGSALDVWWSIIDTSAFPVRLCWTRSASMAAPGLIEHHWEQHDQSRPAAAAAAPGAAAVVVADPARRSAPLPHPPEWRWATP</sequence>
<accession>A0A5M8PCT5</accession>
<protein>
    <submittedName>
        <fullName evidence="1">Uncharacterized protein</fullName>
    </submittedName>
</protein>
<organism evidence="1 2">
    <name type="scientific">Lasallia pustulata</name>
    <dbReference type="NCBI Taxonomy" id="136370"/>
    <lineage>
        <taxon>Eukaryota</taxon>
        <taxon>Fungi</taxon>
        <taxon>Dikarya</taxon>
        <taxon>Ascomycota</taxon>
        <taxon>Pezizomycotina</taxon>
        <taxon>Lecanoromycetes</taxon>
        <taxon>OSLEUM clade</taxon>
        <taxon>Umbilicariomycetidae</taxon>
        <taxon>Umbilicariales</taxon>
        <taxon>Umbilicariaceae</taxon>
        <taxon>Lasallia</taxon>
    </lineage>
</organism>
<evidence type="ECO:0000313" key="2">
    <source>
        <dbReference type="Proteomes" id="UP000324767"/>
    </source>
</evidence>
<dbReference type="EMBL" id="VXIT01000020">
    <property type="protein sequence ID" value="KAA6407127.1"/>
    <property type="molecule type" value="Genomic_DNA"/>
</dbReference>
<proteinExistence type="predicted"/>